<accession>A0AAD2FAM8</accession>
<name>A0AAD2FAM8_9STRA</name>
<evidence type="ECO:0000256" key="1">
    <source>
        <dbReference type="ARBA" id="ARBA00007884"/>
    </source>
</evidence>
<dbReference type="PANTHER" id="PTHR13194">
    <property type="entry name" value="COMPLEX I INTERMEDIATE-ASSOCIATED PROTEIN 30"/>
    <property type="match status" value="1"/>
</dbReference>
<dbReference type="SUPFAM" id="SSF49785">
    <property type="entry name" value="Galactose-binding domain-like"/>
    <property type="match status" value="1"/>
</dbReference>
<keyword evidence="2" id="KW-0732">Signal</keyword>
<sequence>MNLHGILLHLSLLLPSATAFSTRSLVRPTGIQRSGSPIYSSTASTIDTDCTFTPIFDFADVGSNATSNFERIDDAIMGGISLSSIRQNPDEEFARWSGICRLDGGGFCGTRTLPFKSAFQVGDADGFYVLCRLTSDDEPDRRVWKLTTRSEASRSEQLYQVMFDLPASTGEENDWNLVKVKFSDFVQVRGPRVVEGGPKLNSSAIFQIGMALSKFKISSTGEQIENFRPGYFELQVKEIGAFREGKNPLTLEFPGTLEKEEAEKKKPLPLKVLGPVAKVFFSEKRRRSASAMRILKKRGYSTLGAMKFGVKVRARATGWPSAIIHTMTSLATEILLQSFTFTLKLLLVYPIQLIRKLTKVFSKSKSEAPKQ</sequence>
<dbReference type="PANTHER" id="PTHR13194:SF19">
    <property type="entry name" value="NAD(P)-BINDING ROSSMANN-FOLD SUPERFAMILY PROTEIN"/>
    <property type="match status" value="1"/>
</dbReference>
<evidence type="ECO:0000313" key="4">
    <source>
        <dbReference type="EMBL" id="CAJ1896237.1"/>
    </source>
</evidence>
<dbReference type="GO" id="GO:0010257">
    <property type="term" value="P:NADH dehydrogenase complex assembly"/>
    <property type="evidence" value="ECO:0007669"/>
    <property type="project" value="TreeGrafter"/>
</dbReference>
<dbReference type="InterPro" id="IPR039131">
    <property type="entry name" value="NDUFAF1"/>
</dbReference>
<organism evidence="4 5">
    <name type="scientific">Cylindrotheca closterium</name>
    <dbReference type="NCBI Taxonomy" id="2856"/>
    <lineage>
        <taxon>Eukaryota</taxon>
        <taxon>Sar</taxon>
        <taxon>Stramenopiles</taxon>
        <taxon>Ochrophyta</taxon>
        <taxon>Bacillariophyta</taxon>
        <taxon>Bacillariophyceae</taxon>
        <taxon>Bacillariophycidae</taxon>
        <taxon>Bacillariales</taxon>
        <taxon>Bacillariaceae</taxon>
        <taxon>Cylindrotheca</taxon>
    </lineage>
</organism>
<feature type="chain" id="PRO_5042152119" description="NADH:ubiquinone oxidoreductase intermediate-associated protein 30 domain-containing protein" evidence="2">
    <location>
        <begin position="20"/>
        <end position="371"/>
    </location>
</feature>
<feature type="signal peptide" evidence="2">
    <location>
        <begin position="1"/>
        <end position="19"/>
    </location>
</feature>
<evidence type="ECO:0000259" key="3">
    <source>
        <dbReference type="Pfam" id="PF08547"/>
    </source>
</evidence>
<dbReference type="InterPro" id="IPR013857">
    <property type="entry name" value="NADH-UbQ_OxRdtase-assoc_prot30"/>
</dbReference>
<dbReference type="Proteomes" id="UP001295423">
    <property type="component" value="Unassembled WGS sequence"/>
</dbReference>
<dbReference type="AlphaFoldDB" id="A0AAD2FAM8"/>
<proteinExistence type="inferred from homology"/>
<comment type="caution">
    <text evidence="4">The sequence shown here is derived from an EMBL/GenBank/DDBJ whole genome shotgun (WGS) entry which is preliminary data.</text>
</comment>
<evidence type="ECO:0000256" key="2">
    <source>
        <dbReference type="SAM" id="SignalP"/>
    </source>
</evidence>
<comment type="similarity">
    <text evidence="1">Belongs to the CIA30 family.</text>
</comment>
<feature type="domain" description="NADH:ubiquinone oxidoreductase intermediate-associated protein 30" evidence="3">
    <location>
        <begin position="63"/>
        <end position="236"/>
    </location>
</feature>
<reference evidence="4" key="1">
    <citation type="submission" date="2023-08" db="EMBL/GenBank/DDBJ databases">
        <authorList>
            <person name="Audoor S."/>
            <person name="Bilcke G."/>
        </authorList>
    </citation>
    <scope>NUCLEOTIDE SEQUENCE</scope>
</reference>
<dbReference type="InterPro" id="IPR008979">
    <property type="entry name" value="Galactose-bd-like_sf"/>
</dbReference>
<keyword evidence="5" id="KW-1185">Reference proteome</keyword>
<evidence type="ECO:0000313" key="5">
    <source>
        <dbReference type="Proteomes" id="UP001295423"/>
    </source>
</evidence>
<dbReference type="GO" id="GO:0051082">
    <property type="term" value="F:unfolded protein binding"/>
    <property type="evidence" value="ECO:0007669"/>
    <property type="project" value="TreeGrafter"/>
</dbReference>
<dbReference type="Pfam" id="PF08547">
    <property type="entry name" value="CIA30"/>
    <property type="match status" value="1"/>
</dbReference>
<gene>
    <name evidence="4" type="ORF">CYCCA115_LOCUS195</name>
</gene>
<dbReference type="EMBL" id="CAKOGP040000001">
    <property type="protein sequence ID" value="CAJ1896237.1"/>
    <property type="molecule type" value="Genomic_DNA"/>
</dbReference>
<protein>
    <recommendedName>
        <fullName evidence="3">NADH:ubiquinone oxidoreductase intermediate-associated protein 30 domain-containing protein</fullName>
    </recommendedName>
</protein>